<sequence length="138" mass="16524">MKLENNWKYKTLENLEKRKSPEPPYISNLVRKCSELDKKQLIEFSTEDLRLMINQSFSLNYLIPLAIEKLEENILAEGHLYEGDLLNAVLTSDMNYWKREKMNYEIVHKLFDKNQEKVKDSNLGKDLFKSYKEFKKLD</sequence>
<comment type="caution">
    <text evidence="1">The sequence shown here is derived from an EMBL/GenBank/DDBJ whole genome shotgun (WGS) entry which is preliminary data.</text>
</comment>
<keyword evidence="2" id="KW-1185">Reference proteome</keyword>
<dbReference type="EMBL" id="CABVMM010000042">
    <property type="protein sequence ID" value="VVV02595.1"/>
    <property type="molecule type" value="Genomic_DNA"/>
</dbReference>
<protein>
    <submittedName>
        <fullName evidence="1">Uncharacterized protein</fullName>
    </submittedName>
</protein>
<name>A0AC61YDY0_9FLAO</name>
<evidence type="ECO:0000313" key="1">
    <source>
        <dbReference type="EMBL" id="VVV02595.1"/>
    </source>
</evidence>
<proteinExistence type="predicted"/>
<dbReference type="Proteomes" id="UP000356253">
    <property type="component" value="Unassembled WGS sequence"/>
</dbReference>
<organism evidence="1 2">
    <name type="scientific">Mesonia oceanica</name>
    <dbReference type="NCBI Taxonomy" id="2687242"/>
    <lineage>
        <taxon>Bacteria</taxon>
        <taxon>Pseudomonadati</taxon>
        <taxon>Bacteroidota</taxon>
        <taxon>Flavobacteriia</taxon>
        <taxon>Flavobacteriales</taxon>
        <taxon>Flavobacteriaceae</taxon>
        <taxon>Mesonia</taxon>
    </lineage>
</organism>
<accession>A0AC61YDY0</accession>
<reference evidence="1" key="1">
    <citation type="submission" date="2019-09" db="EMBL/GenBank/DDBJ databases">
        <authorList>
            <person name="Rodrigo-Torres L."/>
            <person name="Arahal R. D."/>
            <person name="Lucena T."/>
        </authorList>
    </citation>
    <scope>NUCLEOTIDE SEQUENCE</scope>
    <source>
        <strain evidence="1">ISS653</strain>
    </source>
</reference>
<evidence type="ECO:0000313" key="2">
    <source>
        <dbReference type="Proteomes" id="UP000356253"/>
    </source>
</evidence>
<gene>
    <name evidence="1" type="ORF">FVB9532_03902</name>
</gene>